<accession>A0A316TPT4</accession>
<evidence type="ECO:0008006" key="3">
    <source>
        <dbReference type="Google" id="ProtNLM"/>
    </source>
</evidence>
<comment type="caution">
    <text evidence="1">The sequence shown here is derived from an EMBL/GenBank/DDBJ whole genome shotgun (WGS) entry which is preliminary data.</text>
</comment>
<dbReference type="AlphaFoldDB" id="A0A316TPT4"/>
<evidence type="ECO:0000313" key="2">
    <source>
        <dbReference type="Proteomes" id="UP000245533"/>
    </source>
</evidence>
<gene>
    <name evidence="1" type="ORF">DDZ15_08865</name>
</gene>
<reference evidence="1 2" key="1">
    <citation type="submission" date="2018-05" db="EMBL/GenBank/DDBJ databases">
        <title>Rhodohalobacter halophilus gen. nov., sp. nov., a moderately halophilic member of the family Balneolaceae.</title>
        <authorList>
            <person name="Liu Z.-W."/>
        </authorList>
    </citation>
    <scope>NUCLEOTIDE SEQUENCE [LARGE SCALE GENOMIC DNA]</scope>
    <source>
        <strain evidence="1 2">8A47</strain>
    </source>
</reference>
<dbReference type="InterPro" id="IPR041854">
    <property type="entry name" value="BFD-like_2Fe2S-bd_dom_sf"/>
</dbReference>
<organism evidence="1 2">
    <name type="scientific">Rhodohalobacter mucosus</name>
    <dbReference type="NCBI Taxonomy" id="2079485"/>
    <lineage>
        <taxon>Bacteria</taxon>
        <taxon>Pseudomonadati</taxon>
        <taxon>Balneolota</taxon>
        <taxon>Balneolia</taxon>
        <taxon>Balneolales</taxon>
        <taxon>Balneolaceae</taxon>
        <taxon>Rhodohalobacter</taxon>
    </lineage>
</organism>
<evidence type="ECO:0000313" key="1">
    <source>
        <dbReference type="EMBL" id="PWN06617.1"/>
    </source>
</evidence>
<dbReference type="Gene3D" id="1.10.10.1100">
    <property type="entry name" value="BFD-like [2Fe-2S]-binding domain"/>
    <property type="match status" value="1"/>
</dbReference>
<sequence>MSVNRCICHDISFGEINQIAAGKNLCTIEELREEEICSTQCRLCEPYIRAMLKTGQTSFEPGLIPNTGRKR</sequence>
<dbReference type="Proteomes" id="UP000245533">
    <property type="component" value="Unassembled WGS sequence"/>
</dbReference>
<dbReference type="EMBL" id="QGGB01000006">
    <property type="protein sequence ID" value="PWN06617.1"/>
    <property type="molecule type" value="Genomic_DNA"/>
</dbReference>
<name>A0A316TPT4_9BACT</name>
<keyword evidence="2" id="KW-1185">Reference proteome</keyword>
<proteinExistence type="predicted"/>
<protein>
    <recommendedName>
        <fullName evidence="3">BFD-like [2Fe-2S] binding domain-containing protein</fullName>
    </recommendedName>
</protein>